<protein>
    <submittedName>
        <fullName evidence="2">Uncharacterized protein</fullName>
    </submittedName>
</protein>
<name>A0A6J4K1I8_9CHLR</name>
<gene>
    <name evidence="2" type="ORF">AVDCRST_MAG77-4950</name>
</gene>
<feature type="region of interest" description="Disordered" evidence="1">
    <location>
        <begin position="104"/>
        <end position="161"/>
    </location>
</feature>
<sequence>MTRSLPPVPQDLFDQFEGERFRELASNLMTSLDFDREAESLLASLQPRSMPVAAPPVPVDEPEDAARRRDQERYTLMQPAAPVPDPSTDFATFAAGLLDTLQPVGQAPVDPAADTPSFTPDVPPSFRDYQRQQQRQAAPPDPFGRVDFGPAVDTRADLPPAPLTTAAAHETLDTAGFSPDLPGLATRVLADGDPNKPSAFTYAGEQLTGAADALAGSLPGGALRGAGNVLGKMGTAADDIRTSAAAGDLGGIVGNTWEGTQAGLGLPGSMAHGAAREVGVPDQYAAPLGLAADVLMPATALDRAAGRVIGPLAGAVGRGVARCAQDAAGDVAGALALVPRYGQEAAEAIGRQVDESGGLVPLLERGELRLPGARTAADGGQQASRPPFALTEEGQAKRAELIAENVKLGIPEEAAAAQVDRYIEVLDQAGQVPAPYIASRDLFRRLATGRGTRDQAVEVAKRAGDLANRTRYSGMLSNPAGALVDIASNALNIPLTYNRIVQASVMEGVGERLGKIRPEERSAVLAELDGLNQGLLAGTVDGMRDALRVMVKGGRPVRAEQPKGLVEGPAGLALEFGQRMRIAADVLFSEVGERMAANALGIREASREGLRYGSGDFRRRAADLSGAIRMRLVAGGVEQGGVLPAAGKTNVEKVEQLAAEALAMSKRGIFQSDLGSTAKAIEDVRGTYVTRFAVPFYRTMANVAAQGVGMTPGAGQLGIAADLVASKAFGKGAYKAGNAFTTTNTAAVLPASHRHRDGLMAGPKIAPLCARAWRCPGDSTTG</sequence>
<proteinExistence type="predicted"/>
<dbReference type="EMBL" id="CADCTC010000259">
    <property type="protein sequence ID" value="CAA9293329.1"/>
    <property type="molecule type" value="Genomic_DNA"/>
</dbReference>
<evidence type="ECO:0000313" key="2">
    <source>
        <dbReference type="EMBL" id="CAA9293329.1"/>
    </source>
</evidence>
<reference evidence="2" key="1">
    <citation type="submission" date="2020-02" db="EMBL/GenBank/DDBJ databases">
        <authorList>
            <person name="Meier V. D."/>
        </authorList>
    </citation>
    <scope>NUCLEOTIDE SEQUENCE</scope>
    <source>
        <strain evidence="2">AVDCRST_MAG77</strain>
    </source>
</reference>
<organism evidence="2">
    <name type="scientific">uncultured Chloroflexota bacterium</name>
    <dbReference type="NCBI Taxonomy" id="166587"/>
    <lineage>
        <taxon>Bacteria</taxon>
        <taxon>Bacillati</taxon>
        <taxon>Chloroflexota</taxon>
        <taxon>environmental samples</taxon>
    </lineage>
</organism>
<evidence type="ECO:0000256" key="1">
    <source>
        <dbReference type="SAM" id="MobiDB-lite"/>
    </source>
</evidence>
<dbReference type="AlphaFoldDB" id="A0A6J4K1I8"/>
<accession>A0A6J4K1I8</accession>